<dbReference type="RefSeq" id="WP_207761855.1">
    <property type="nucleotide sequence ID" value="NZ_NXGH01000142.1"/>
</dbReference>
<evidence type="ECO:0000313" key="2">
    <source>
        <dbReference type="EMBL" id="PRM86816.1"/>
    </source>
</evidence>
<feature type="transmembrane region" description="Helical" evidence="1">
    <location>
        <begin position="38"/>
        <end position="57"/>
    </location>
</feature>
<keyword evidence="1" id="KW-0812">Transmembrane</keyword>
<gene>
    <name evidence="2" type="ORF">CJ671_10940</name>
</gene>
<dbReference type="EMBL" id="NXGH01000142">
    <property type="protein sequence ID" value="PRM86816.1"/>
    <property type="molecule type" value="Genomic_DNA"/>
</dbReference>
<name>A0A2S9SJQ6_9BACT</name>
<accession>A0A2S9SJQ6</accession>
<organism evidence="2 3">
    <name type="scientific">Aliarcobacter cryaerophilus</name>
    <dbReference type="NCBI Taxonomy" id="28198"/>
    <lineage>
        <taxon>Bacteria</taxon>
        <taxon>Pseudomonadati</taxon>
        <taxon>Campylobacterota</taxon>
        <taxon>Epsilonproteobacteria</taxon>
        <taxon>Campylobacterales</taxon>
        <taxon>Arcobacteraceae</taxon>
        <taxon>Aliarcobacter</taxon>
    </lineage>
</organism>
<dbReference type="EC" id="3.6.3.12" evidence="2"/>
<dbReference type="GO" id="GO:0016787">
    <property type="term" value="F:hydrolase activity"/>
    <property type="evidence" value="ECO:0007669"/>
    <property type="project" value="UniProtKB-KW"/>
</dbReference>
<comment type="caution">
    <text evidence="2">The sequence shown here is derived from an EMBL/GenBank/DDBJ whole genome shotgun (WGS) entry which is preliminary data.</text>
</comment>
<proteinExistence type="predicted"/>
<keyword evidence="1" id="KW-1133">Transmembrane helix</keyword>
<protein>
    <submittedName>
        <fullName evidence="2">Potassium-transporting ATPase subunit B</fullName>
        <ecNumber evidence="2">3.6.3.12</ecNumber>
    </submittedName>
</protein>
<keyword evidence="1" id="KW-0472">Membrane</keyword>
<feature type="non-terminal residue" evidence="2">
    <location>
        <position position="69"/>
    </location>
</feature>
<reference evidence="2 3" key="1">
    <citation type="submission" date="2017-09" db="EMBL/GenBank/DDBJ databases">
        <title>Reassesment of A. cryaerophilus.</title>
        <authorList>
            <person name="Perez-Cataluna A."/>
            <person name="Collado L."/>
            <person name="Salgado O."/>
            <person name="Lefinanco V."/>
            <person name="Figueras M.J."/>
        </authorList>
    </citation>
    <scope>NUCLEOTIDE SEQUENCE [LARGE SCALE GENOMIC DNA]</scope>
    <source>
        <strain evidence="2 3">LMG 9871</strain>
    </source>
</reference>
<evidence type="ECO:0000256" key="1">
    <source>
        <dbReference type="SAM" id="Phobius"/>
    </source>
</evidence>
<sequence>MSKSISITTHTDKVKGKKQRSQIVQAMAEALYRFNPKALFGSPILFTLWLAAVMATVESLLGQPLSGVA</sequence>
<dbReference type="AlphaFoldDB" id="A0A2S9SJQ6"/>
<dbReference type="Proteomes" id="UP000238649">
    <property type="component" value="Unassembled WGS sequence"/>
</dbReference>
<keyword evidence="2" id="KW-0378">Hydrolase</keyword>
<evidence type="ECO:0000313" key="3">
    <source>
        <dbReference type="Proteomes" id="UP000238649"/>
    </source>
</evidence>